<feature type="chain" id="PRO_5002468137" description="xylan 1,4-beta-xylosidase" evidence="14">
    <location>
        <begin position="33"/>
        <end position="909"/>
    </location>
</feature>
<keyword evidence="7" id="KW-0378">Hydrolase</keyword>
<feature type="signal peptide" evidence="14">
    <location>
        <begin position="1"/>
        <end position="32"/>
    </location>
</feature>
<dbReference type="GO" id="GO:0045493">
    <property type="term" value="P:xylan catabolic process"/>
    <property type="evidence" value="ECO:0007669"/>
    <property type="project" value="UniProtKB-UniPathway"/>
</dbReference>
<dbReference type="InterPro" id="IPR017853">
    <property type="entry name" value="GH"/>
</dbReference>
<comment type="pathway">
    <text evidence="2">Glycan degradation; xylan degradation.</text>
</comment>
<dbReference type="AlphaFoldDB" id="A0A0F4G498"/>
<evidence type="ECO:0000256" key="2">
    <source>
        <dbReference type="ARBA" id="ARBA00004851"/>
    </source>
</evidence>
<dbReference type="Pfam" id="PF00933">
    <property type="entry name" value="Glyco_hydro_3"/>
    <property type="match status" value="1"/>
</dbReference>
<proteinExistence type="inferred from homology"/>
<keyword evidence="11" id="KW-0624">Polysaccharide degradation</keyword>
<evidence type="ECO:0000259" key="15">
    <source>
        <dbReference type="PROSITE" id="PS51212"/>
    </source>
</evidence>
<dbReference type="GO" id="GO:0009044">
    <property type="term" value="F:xylan 1,4-beta-xylosidase activity"/>
    <property type="evidence" value="ECO:0007669"/>
    <property type="project" value="UniProtKB-EC"/>
</dbReference>
<dbReference type="GO" id="GO:0005576">
    <property type="term" value="C:extracellular region"/>
    <property type="evidence" value="ECO:0007669"/>
    <property type="project" value="UniProtKB-SubCell"/>
</dbReference>
<comment type="caution">
    <text evidence="16">The sequence shown here is derived from an EMBL/GenBank/DDBJ whole genome shotgun (WGS) entry which is preliminary data.</text>
</comment>
<comment type="similarity">
    <text evidence="3">Belongs to the glycosyl hydrolase 3 family.</text>
</comment>
<dbReference type="EMBL" id="LAFY01005869">
    <property type="protein sequence ID" value="KJX92119.1"/>
    <property type="molecule type" value="Genomic_DNA"/>
</dbReference>
<dbReference type="InterPro" id="IPR044993">
    <property type="entry name" value="BXL"/>
</dbReference>
<dbReference type="InterPro" id="IPR013783">
    <property type="entry name" value="Ig-like_fold"/>
</dbReference>
<evidence type="ECO:0000256" key="6">
    <source>
        <dbReference type="ARBA" id="ARBA00022729"/>
    </source>
</evidence>
<dbReference type="Pfam" id="PF14310">
    <property type="entry name" value="Fn3-like"/>
    <property type="match status" value="1"/>
</dbReference>
<dbReference type="GO" id="GO:0046556">
    <property type="term" value="F:alpha-L-arabinofuranosidase activity"/>
    <property type="evidence" value="ECO:0007669"/>
    <property type="project" value="TreeGrafter"/>
</dbReference>
<dbReference type="Gene3D" id="3.20.20.300">
    <property type="entry name" value="Glycoside hydrolase, family 3, N-terminal domain"/>
    <property type="match status" value="1"/>
</dbReference>
<reference evidence="16 17" key="1">
    <citation type="submission" date="2015-03" db="EMBL/GenBank/DDBJ databases">
        <title>RNA-seq based gene annotation and comparative genomics of four Zymoseptoria species reveal species-specific pathogenicity related genes and transposable element activity.</title>
        <authorList>
            <person name="Grandaubert J."/>
            <person name="Bhattacharyya A."/>
            <person name="Stukenbrock E.H."/>
        </authorList>
    </citation>
    <scope>NUCLEOTIDE SEQUENCE [LARGE SCALE GENOMIC DNA]</scope>
    <source>
        <strain evidence="16 17">Zb18110</strain>
    </source>
</reference>
<organism evidence="16 17">
    <name type="scientific">Zymoseptoria brevis</name>
    <dbReference type="NCBI Taxonomy" id="1047168"/>
    <lineage>
        <taxon>Eukaryota</taxon>
        <taxon>Fungi</taxon>
        <taxon>Dikarya</taxon>
        <taxon>Ascomycota</taxon>
        <taxon>Pezizomycotina</taxon>
        <taxon>Dothideomycetes</taxon>
        <taxon>Dothideomycetidae</taxon>
        <taxon>Mycosphaerellales</taxon>
        <taxon>Mycosphaerellaceae</taxon>
        <taxon>Zymoseptoria</taxon>
    </lineage>
</organism>
<evidence type="ECO:0000256" key="5">
    <source>
        <dbReference type="ARBA" id="ARBA00022651"/>
    </source>
</evidence>
<dbReference type="STRING" id="1047168.A0A0F4G498"/>
<keyword evidence="4" id="KW-0964">Secreted</keyword>
<dbReference type="PANTHER" id="PTHR42721:SF3">
    <property type="entry name" value="BETA-D-XYLOSIDASE 5-RELATED"/>
    <property type="match status" value="1"/>
</dbReference>
<evidence type="ECO:0000256" key="4">
    <source>
        <dbReference type="ARBA" id="ARBA00022525"/>
    </source>
</evidence>
<keyword evidence="6 14" id="KW-0732">Signal</keyword>
<keyword evidence="8" id="KW-0325">Glycoprotein</keyword>
<comment type="catalytic activity">
    <reaction evidence="12">
        <text>Hydrolysis of (1-&gt;4)-beta-D-xylans, to remove successive D-xylose residues from the non-reducing termini.</text>
        <dbReference type="EC" id="3.2.1.37"/>
    </reaction>
</comment>
<dbReference type="SUPFAM" id="SSF52279">
    <property type="entry name" value="Beta-D-glucan exohydrolase, C-terminal domain"/>
    <property type="match status" value="1"/>
</dbReference>
<evidence type="ECO:0000256" key="11">
    <source>
        <dbReference type="ARBA" id="ARBA00023326"/>
    </source>
</evidence>
<dbReference type="FunFam" id="3.40.50.1700:FF:000007">
    <property type="entry name" value="Exo-1,4-beta-xylosidase xlnD"/>
    <property type="match status" value="1"/>
</dbReference>
<dbReference type="PROSITE" id="PS51212">
    <property type="entry name" value="WSC"/>
    <property type="match status" value="1"/>
</dbReference>
<accession>A0A0F4G498</accession>
<name>A0A0F4G498_9PEZI</name>
<dbReference type="InterPro" id="IPR002772">
    <property type="entry name" value="Glyco_hydro_3_C"/>
</dbReference>
<keyword evidence="17" id="KW-1185">Reference proteome</keyword>
<keyword evidence="5" id="KW-0858">Xylan degradation</keyword>
<dbReference type="Gene3D" id="2.60.40.10">
    <property type="entry name" value="Immunoglobulins"/>
    <property type="match status" value="1"/>
</dbReference>
<comment type="subcellular location">
    <subcellularLocation>
        <location evidence="1">Secreted</location>
    </subcellularLocation>
</comment>
<dbReference type="PANTHER" id="PTHR42721">
    <property type="entry name" value="SUGAR HYDROLASE-RELATED"/>
    <property type="match status" value="1"/>
</dbReference>
<dbReference type="InterPro" id="IPR036962">
    <property type="entry name" value="Glyco_hydro_3_N_sf"/>
</dbReference>
<keyword evidence="10" id="KW-0326">Glycosidase</keyword>
<dbReference type="SMART" id="SM00321">
    <property type="entry name" value="WSC"/>
    <property type="match status" value="1"/>
</dbReference>
<dbReference type="SMART" id="SM01217">
    <property type="entry name" value="Fn3_like"/>
    <property type="match status" value="1"/>
</dbReference>
<dbReference type="OrthoDB" id="47059at2759"/>
<keyword evidence="9" id="KW-0119">Carbohydrate metabolism</keyword>
<dbReference type="UniPathway" id="UPA00114"/>
<evidence type="ECO:0000256" key="8">
    <source>
        <dbReference type="ARBA" id="ARBA00023180"/>
    </source>
</evidence>
<dbReference type="InterPro" id="IPR036881">
    <property type="entry name" value="Glyco_hydro_3_C_sf"/>
</dbReference>
<evidence type="ECO:0000313" key="16">
    <source>
        <dbReference type="EMBL" id="KJX92119.1"/>
    </source>
</evidence>
<evidence type="ECO:0000256" key="7">
    <source>
        <dbReference type="ARBA" id="ARBA00022801"/>
    </source>
</evidence>
<evidence type="ECO:0000256" key="13">
    <source>
        <dbReference type="ARBA" id="ARBA00026107"/>
    </source>
</evidence>
<dbReference type="InterPro" id="IPR002889">
    <property type="entry name" value="WSC_carb-bd"/>
</dbReference>
<dbReference type="Pfam" id="PF01915">
    <property type="entry name" value="Glyco_hydro_3_C"/>
    <property type="match status" value="1"/>
</dbReference>
<sequence>MLSTSLLHAALDMHAWPLFVCLGSFTSALVKAQTNSFVCTGVNEAANYNASISYLGCHTDADTRYLDGPQINIPQNDPQACANRCGYQGYNYSAVEYTTQCFCGTVLSPDSTKLSENSCNYTCPGDSSAICGGTYVMNLYTISNPNPNPPPKHTKRSPVCLTDPFCASKACDMSLSQGERIAALLSQMTVEEKASNLVNNALGIPRLGLPPYDWWSEALHGVAGSPGVSFNSPNGSDFSYATSFPLPILMGAAFDDPLIYDVASIIGKEARAFGNYAQSGYDFWTPNINTFLDPRWGRGLEVPTEDSFHAQRYVASLVPGLQGGPDKTDHKQIIATCKHYAVYDVETNRHGQNYDPTPQDLGEYYLPAFKTCVRDVNVGSIMCSYNAVYGVPACASEYLLQDVLRDQWNFNKPYHYVTSDCEAVKDIWTPHNFTDTEPAAAAVALNAGTDTNCGSSYLQLNTSVANDWTTEAQMDVSLTRLYNALFTVGYFDGQPEYDGLSFADISTPSAQALAYRAAWQGMTLLKNDGLLPLKTSYKSVALIGPWANATTQMQGIYQGTAPYLVSPLAAAQAQWGHISFAIGTAINSTNSTGFASALSAARDADVIIYAGGIDASIEGESLDRTAISWPGNQLDLVQQLSELGKPLVVVQFGGGQVDDSALLKNKNVNSIIWAGYPGQDGGSALIDVLVGKQSPAGRLTITQYPADYINQISLFDPNLRPSDSSPGRTYKWYNKEPVLPFGYGLHYTTFEFDWAKAPQASYDIASLVDSTASYTASPKKNDASPWIELSIKVHNSGSLGSDYVGLVFLRTPNAGPAPYPNKWLASYARLHGLSAGSSAELSFSLNLGALARADEHGDLIIYPGDYEVQIDYDACLTFNFTLTGQATLLDGLVRQKASYNYTVPVHPAA</sequence>
<dbReference type="InterPro" id="IPR001764">
    <property type="entry name" value="Glyco_hydro_3_N"/>
</dbReference>
<dbReference type="Gene3D" id="3.40.50.1700">
    <property type="entry name" value="Glycoside hydrolase family 3 C-terminal domain"/>
    <property type="match status" value="1"/>
</dbReference>
<evidence type="ECO:0000256" key="10">
    <source>
        <dbReference type="ARBA" id="ARBA00023295"/>
    </source>
</evidence>
<evidence type="ECO:0000313" key="17">
    <source>
        <dbReference type="Proteomes" id="UP000033647"/>
    </source>
</evidence>
<evidence type="ECO:0000256" key="3">
    <source>
        <dbReference type="ARBA" id="ARBA00005336"/>
    </source>
</evidence>
<dbReference type="SUPFAM" id="SSF51445">
    <property type="entry name" value="(Trans)glycosidases"/>
    <property type="match status" value="1"/>
</dbReference>
<evidence type="ECO:0000256" key="1">
    <source>
        <dbReference type="ARBA" id="ARBA00004613"/>
    </source>
</evidence>
<gene>
    <name evidence="16" type="ORF">TI39_contig5914g00001</name>
</gene>
<evidence type="ECO:0000256" key="9">
    <source>
        <dbReference type="ARBA" id="ARBA00023277"/>
    </source>
</evidence>
<feature type="domain" description="WSC" evidence="15">
    <location>
        <begin position="51"/>
        <end position="143"/>
    </location>
</feature>
<dbReference type="GO" id="GO:0031222">
    <property type="term" value="P:arabinan catabolic process"/>
    <property type="evidence" value="ECO:0007669"/>
    <property type="project" value="TreeGrafter"/>
</dbReference>
<dbReference type="Pfam" id="PF01822">
    <property type="entry name" value="WSC"/>
    <property type="match status" value="1"/>
</dbReference>
<dbReference type="EC" id="3.2.1.37" evidence="13"/>
<dbReference type="InterPro" id="IPR026891">
    <property type="entry name" value="Fn3-like"/>
</dbReference>
<evidence type="ECO:0000256" key="14">
    <source>
        <dbReference type="SAM" id="SignalP"/>
    </source>
</evidence>
<evidence type="ECO:0000256" key="12">
    <source>
        <dbReference type="ARBA" id="ARBA00024574"/>
    </source>
</evidence>
<dbReference type="Proteomes" id="UP000033647">
    <property type="component" value="Unassembled WGS sequence"/>
</dbReference>
<protein>
    <recommendedName>
        <fullName evidence="13">xylan 1,4-beta-xylosidase</fullName>
        <ecNumber evidence="13">3.2.1.37</ecNumber>
    </recommendedName>
</protein>